<dbReference type="AlphaFoldDB" id="A0AAV4PR20"/>
<feature type="transmembrane region" description="Helical" evidence="8">
    <location>
        <begin position="161"/>
        <end position="181"/>
    </location>
</feature>
<proteinExistence type="inferred from homology"/>
<evidence type="ECO:0000313" key="9">
    <source>
        <dbReference type="EMBL" id="GIX99094.1"/>
    </source>
</evidence>
<feature type="transmembrane region" description="Helical" evidence="8">
    <location>
        <begin position="218"/>
        <end position="236"/>
    </location>
</feature>
<feature type="transmembrane region" description="Helical" evidence="8">
    <location>
        <begin position="40"/>
        <end position="66"/>
    </location>
</feature>
<protein>
    <submittedName>
        <fullName evidence="9">Phosphatidylinositol N-acetylglucosaminyltransferase subunit C</fullName>
    </submittedName>
</protein>
<evidence type="ECO:0000313" key="10">
    <source>
        <dbReference type="Proteomes" id="UP001054837"/>
    </source>
</evidence>
<comment type="similarity">
    <text evidence="3">Belongs to the PIGC family.</text>
</comment>
<feature type="transmembrane region" description="Helical" evidence="8">
    <location>
        <begin position="242"/>
        <end position="260"/>
    </location>
</feature>
<dbReference type="GO" id="GO:0006506">
    <property type="term" value="P:GPI anchor biosynthetic process"/>
    <property type="evidence" value="ECO:0007669"/>
    <property type="project" value="UniProtKB-KW"/>
</dbReference>
<dbReference type="InterPro" id="IPR009450">
    <property type="entry name" value="Plno_GlcNAc_GPI2"/>
</dbReference>
<keyword evidence="5 8" id="KW-0812">Transmembrane</keyword>
<dbReference type="GO" id="GO:0000506">
    <property type="term" value="C:glycosylphosphatidylinositol-N-acetylglucosaminyltransferase (GPI-GnT) complex"/>
    <property type="evidence" value="ECO:0007669"/>
    <property type="project" value="TreeGrafter"/>
</dbReference>
<feature type="transmembrane region" description="Helical" evidence="8">
    <location>
        <begin position="111"/>
        <end position="128"/>
    </location>
</feature>
<keyword evidence="7 8" id="KW-0472">Membrane</keyword>
<evidence type="ECO:0000256" key="7">
    <source>
        <dbReference type="ARBA" id="ARBA00023136"/>
    </source>
</evidence>
<feature type="transmembrane region" description="Helical" evidence="8">
    <location>
        <begin position="134"/>
        <end position="154"/>
    </location>
</feature>
<feature type="transmembrane region" description="Helical" evidence="8">
    <location>
        <begin position="187"/>
        <end position="206"/>
    </location>
</feature>
<evidence type="ECO:0000256" key="2">
    <source>
        <dbReference type="ARBA" id="ARBA00004687"/>
    </source>
</evidence>
<accession>A0AAV4PR20</accession>
<keyword evidence="4" id="KW-0337">GPI-anchor biosynthesis</keyword>
<evidence type="ECO:0000256" key="6">
    <source>
        <dbReference type="ARBA" id="ARBA00022989"/>
    </source>
</evidence>
<comment type="pathway">
    <text evidence="2">Glycolipid biosynthesis; glycosylphosphatidylinositol-anchor biosynthesis.</text>
</comment>
<keyword evidence="9" id="KW-0808">Transferase</keyword>
<dbReference type="PANTHER" id="PTHR12982:SF0">
    <property type="entry name" value="PHOSPHATIDYLINOSITOL N-ACETYLGLUCOSAMINYLTRANSFERASE SUBUNIT C"/>
    <property type="match status" value="1"/>
</dbReference>
<reference evidence="9 10" key="1">
    <citation type="submission" date="2021-06" db="EMBL/GenBank/DDBJ databases">
        <title>Caerostris darwini draft genome.</title>
        <authorList>
            <person name="Kono N."/>
            <person name="Arakawa K."/>
        </authorList>
    </citation>
    <scope>NUCLEOTIDE SEQUENCE [LARGE SCALE GENOMIC DNA]</scope>
</reference>
<keyword evidence="10" id="KW-1185">Reference proteome</keyword>
<dbReference type="EMBL" id="BPLQ01003268">
    <property type="protein sequence ID" value="GIX99094.1"/>
    <property type="molecule type" value="Genomic_DNA"/>
</dbReference>
<evidence type="ECO:0000256" key="1">
    <source>
        <dbReference type="ARBA" id="ARBA00004141"/>
    </source>
</evidence>
<dbReference type="GO" id="GO:0016757">
    <property type="term" value="F:glycosyltransferase activity"/>
    <property type="evidence" value="ECO:0007669"/>
    <property type="project" value="UniProtKB-KW"/>
</dbReference>
<name>A0AAV4PR20_9ARAC</name>
<comment type="subcellular location">
    <subcellularLocation>
        <location evidence="1">Membrane</location>
        <topology evidence="1">Multi-pass membrane protein</topology>
    </subcellularLocation>
</comment>
<dbReference type="PIRSF" id="PIRSF016104">
    <property type="entry name" value="GPI2"/>
    <property type="match status" value="1"/>
</dbReference>
<organism evidence="9 10">
    <name type="scientific">Caerostris darwini</name>
    <dbReference type="NCBI Taxonomy" id="1538125"/>
    <lineage>
        <taxon>Eukaryota</taxon>
        <taxon>Metazoa</taxon>
        <taxon>Ecdysozoa</taxon>
        <taxon>Arthropoda</taxon>
        <taxon>Chelicerata</taxon>
        <taxon>Arachnida</taxon>
        <taxon>Araneae</taxon>
        <taxon>Araneomorphae</taxon>
        <taxon>Entelegynae</taxon>
        <taxon>Araneoidea</taxon>
        <taxon>Araneidae</taxon>
        <taxon>Caerostris</taxon>
    </lineage>
</organism>
<sequence length="281" mass="32188">MPSEKWERVLFKKQKYPDNYVDASFLADLRKNVNLYKYTWWEAFTGISVVTHEISSTVLFVVTFFYMQDDVFSISTIVSGVGLLLLFCAFLQQWRRNDWWMFKISTLYEHAKSCIIFLTFGYMFSPILKTLTESVSTDTIYAMVFLMLIIHVLFQDYGADGALVSSTLSLNSALFAAVCLASRLSTVLHTFALVILAVMLFVLLPLLRRKLRDDIPCLLFVTGIFLVIALTALINISVVCAILFIILCFCINVLFPALFIHHQKYKENIFGPWDEAVVKSQ</sequence>
<dbReference type="Pfam" id="PF06432">
    <property type="entry name" value="GPI2"/>
    <property type="match status" value="1"/>
</dbReference>
<evidence type="ECO:0000256" key="3">
    <source>
        <dbReference type="ARBA" id="ARBA00008321"/>
    </source>
</evidence>
<keyword evidence="9" id="KW-0328">Glycosyltransferase</keyword>
<keyword evidence="6 8" id="KW-1133">Transmembrane helix</keyword>
<gene>
    <name evidence="9" type="primary">Pigc</name>
    <name evidence="9" type="ORF">CDAR_497641</name>
</gene>
<comment type="caution">
    <text evidence="9">The sequence shown here is derived from an EMBL/GenBank/DDBJ whole genome shotgun (WGS) entry which is preliminary data.</text>
</comment>
<evidence type="ECO:0000256" key="4">
    <source>
        <dbReference type="ARBA" id="ARBA00022502"/>
    </source>
</evidence>
<evidence type="ECO:0000256" key="8">
    <source>
        <dbReference type="SAM" id="Phobius"/>
    </source>
</evidence>
<evidence type="ECO:0000256" key="5">
    <source>
        <dbReference type="ARBA" id="ARBA00022692"/>
    </source>
</evidence>
<dbReference type="Proteomes" id="UP001054837">
    <property type="component" value="Unassembled WGS sequence"/>
</dbReference>
<feature type="transmembrane region" description="Helical" evidence="8">
    <location>
        <begin position="72"/>
        <end position="91"/>
    </location>
</feature>
<dbReference type="PANTHER" id="PTHR12982">
    <property type="entry name" value="PHOSPHATIDYLINOSITOL GLYCAN, CLASS C"/>
    <property type="match status" value="1"/>
</dbReference>